<feature type="domain" description="SEFIR" evidence="1">
    <location>
        <begin position="276"/>
        <end position="362"/>
    </location>
</feature>
<dbReference type="GO" id="GO:0008782">
    <property type="term" value="F:adenosylhomocysteine nucleosidase activity"/>
    <property type="evidence" value="ECO:0007669"/>
    <property type="project" value="TreeGrafter"/>
</dbReference>
<name>A0AAE3KV82_9CYAN</name>
<dbReference type="GO" id="GO:0009116">
    <property type="term" value="P:nucleoside metabolic process"/>
    <property type="evidence" value="ECO:0007669"/>
    <property type="project" value="InterPro"/>
</dbReference>
<dbReference type="EMBL" id="JAMZMM010000549">
    <property type="protein sequence ID" value="MCP2732317.1"/>
    <property type="molecule type" value="Genomic_DNA"/>
</dbReference>
<dbReference type="GO" id="GO:0005829">
    <property type="term" value="C:cytosol"/>
    <property type="evidence" value="ECO:0007669"/>
    <property type="project" value="TreeGrafter"/>
</dbReference>
<dbReference type="RefSeq" id="WP_254015037.1">
    <property type="nucleotide sequence ID" value="NZ_JAMZMM010000549.1"/>
</dbReference>
<dbReference type="CDD" id="cd09008">
    <property type="entry name" value="MTAN"/>
    <property type="match status" value="1"/>
</dbReference>
<organism evidence="2 3">
    <name type="scientific">Limnofasciculus baicalensis BBK-W-15</name>
    <dbReference type="NCBI Taxonomy" id="2699891"/>
    <lineage>
        <taxon>Bacteria</taxon>
        <taxon>Bacillati</taxon>
        <taxon>Cyanobacteriota</taxon>
        <taxon>Cyanophyceae</taxon>
        <taxon>Coleofasciculales</taxon>
        <taxon>Coleofasciculaceae</taxon>
        <taxon>Limnofasciculus</taxon>
        <taxon>Limnofasciculus baicalensis</taxon>
    </lineage>
</organism>
<dbReference type="Gene3D" id="3.40.50.1580">
    <property type="entry name" value="Nucleoside phosphorylase domain"/>
    <property type="match status" value="1"/>
</dbReference>
<dbReference type="AlphaFoldDB" id="A0AAE3KV82"/>
<protein>
    <submittedName>
        <fullName evidence="2">TIR domain-containing protein</fullName>
    </submittedName>
</protein>
<dbReference type="PROSITE" id="PS51534">
    <property type="entry name" value="SEFIR"/>
    <property type="match status" value="1"/>
</dbReference>
<dbReference type="Proteomes" id="UP001204953">
    <property type="component" value="Unassembled WGS sequence"/>
</dbReference>
<gene>
    <name evidence="2" type="ORF">NJ959_28190</name>
</gene>
<dbReference type="SUPFAM" id="SSF52200">
    <property type="entry name" value="Toll/Interleukin receptor TIR domain"/>
    <property type="match status" value="1"/>
</dbReference>
<evidence type="ECO:0000259" key="1">
    <source>
        <dbReference type="PROSITE" id="PS51534"/>
    </source>
</evidence>
<proteinExistence type="predicted"/>
<evidence type="ECO:0000313" key="2">
    <source>
        <dbReference type="EMBL" id="MCP2732317.1"/>
    </source>
</evidence>
<dbReference type="Pfam" id="PF08357">
    <property type="entry name" value="SEFIR"/>
    <property type="match status" value="1"/>
</dbReference>
<dbReference type="SUPFAM" id="SSF53167">
    <property type="entry name" value="Purine and uridine phosphorylases"/>
    <property type="match status" value="1"/>
</dbReference>
<accession>A0AAE3KV82</accession>
<comment type="caution">
    <text evidence="2">The sequence shown here is derived from an EMBL/GenBank/DDBJ whole genome shotgun (WGS) entry which is preliminary data.</text>
</comment>
<dbReference type="Pfam" id="PF01048">
    <property type="entry name" value="PNP_UDP_1"/>
    <property type="match status" value="1"/>
</dbReference>
<dbReference type="InterPro" id="IPR035994">
    <property type="entry name" value="Nucleoside_phosphorylase_sf"/>
</dbReference>
<sequence>MPCAVILTAIPLEYMAVRIHLTDLREEMHPQGTIYERGKFIANGNSWEVGIVEVGAGNASAGVEAERAIAYFNPSVILFVGVAGGIKDVAIGDVVAATKVYGYESGKAKQKFQPRPDLGQSTYNLIQRSRAESKKSDWLQRLASAPDSNPCVFVAPIAAGEKVIASSKSNVFKFIQLNYGDAVAVEMEGRGLLQAAHANHQVSALVIRGISDLIDGKSEADAGGSQEMAARNASAFAFEILAKLQIEEAGKASSQQSTLPLLLPKSAQIINFDSTPPKVFISYSHDSQEHKERILQLADRFREDGIDCDIDQYEDSPLEGWQRWMLNQVEAADFVLVVCTEQYHRRFRGHEEVGKGKGATWE</sequence>
<dbReference type="GO" id="GO:0019284">
    <property type="term" value="P:L-methionine salvage from S-adenosylmethionine"/>
    <property type="evidence" value="ECO:0007669"/>
    <property type="project" value="TreeGrafter"/>
</dbReference>
<reference evidence="2" key="1">
    <citation type="submission" date="2022-06" db="EMBL/GenBank/DDBJ databases">
        <title>New cyanobacteria of genus Symplocastrum in benthos of Lake Baikal.</title>
        <authorList>
            <person name="Sorokovikova E."/>
            <person name="Tikhonova I."/>
            <person name="Krasnopeev A."/>
            <person name="Evseev P."/>
            <person name="Gladkikh A."/>
            <person name="Belykh O."/>
        </authorList>
    </citation>
    <scope>NUCLEOTIDE SEQUENCE</scope>
    <source>
        <strain evidence="2">BBK-W-15</strain>
    </source>
</reference>
<dbReference type="PANTHER" id="PTHR46832">
    <property type="entry name" value="5'-METHYLTHIOADENOSINE/S-ADENOSYLHOMOCYSTEINE NUCLEOSIDASE"/>
    <property type="match status" value="1"/>
</dbReference>
<dbReference type="InterPro" id="IPR035897">
    <property type="entry name" value="Toll_tir_struct_dom_sf"/>
</dbReference>
<evidence type="ECO:0000313" key="3">
    <source>
        <dbReference type="Proteomes" id="UP001204953"/>
    </source>
</evidence>
<keyword evidence="3" id="KW-1185">Reference proteome</keyword>
<dbReference type="PANTHER" id="PTHR46832:SF1">
    <property type="entry name" value="5'-METHYLTHIOADENOSINE_S-ADENOSYLHOMOCYSTEINE NUCLEOSIDASE"/>
    <property type="match status" value="1"/>
</dbReference>
<dbReference type="GO" id="GO:0008930">
    <property type="term" value="F:methylthioadenosine nucleosidase activity"/>
    <property type="evidence" value="ECO:0007669"/>
    <property type="project" value="TreeGrafter"/>
</dbReference>
<dbReference type="Gene3D" id="3.40.50.10140">
    <property type="entry name" value="Toll/interleukin-1 receptor homology (TIR) domain"/>
    <property type="match status" value="1"/>
</dbReference>
<dbReference type="InterPro" id="IPR000845">
    <property type="entry name" value="Nucleoside_phosphorylase_d"/>
</dbReference>
<dbReference type="InterPro" id="IPR013568">
    <property type="entry name" value="SEFIR_dom"/>
</dbReference>
<feature type="non-terminal residue" evidence="2">
    <location>
        <position position="362"/>
    </location>
</feature>